<dbReference type="InterPro" id="IPR000838">
    <property type="entry name" value="RNA_pol_sigma70_ECF_CS"/>
</dbReference>
<evidence type="ECO:0000259" key="8">
    <source>
        <dbReference type="Pfam" id="PF08281"/>
    </source>
</evidence>
<protein>
    <recommendedName>
        <fullName evidence="6">RNA polymerase sigma factor</fullName>
    </recommendedName>
</protein>
<dbReference type="PROSITE" id="PS01063">
    <property type="entry name" value="SIGMA70_ECF"/>
    <property type="match status" value="1"/>
</dbReference>
<accession>A0ABP7DHJ6</accession>
<evidence type="ECO:0000313" key="9">
    <source>
        <dbReference type="EMBL" id="GAA3704461.1"/>
    </source>
</evidence>
<dbReference type="SUPFAM" id="SSF88659">
    <property type="entry name" value="Sigma3 and sigma4 domains of RNA polymerase sigma factors"/>
    <property type="match status" value="1"/>
</dbReference>
<keyword evidence="5 6" id="KW-0804">Transcription</keyword>
<dbReference type="InterPro" id="IPR013325">
    <property type="entry name" value="RNA_pol_sigma_r2"/>
</dbReference>
<dbReference type="InterPro" id="IPR036388">
    <property type="entry name" value="WH-like_DNA-bd_sf"/>
</dbReference>
<organism evidence="9 10">
    <name type="scientific">Microlunatus aurantiacus</name>
    <dbReference type="NCBI Taxonomy" id="446786"/>
    <lineage>
        <taxon>Bacteria</taxon>
        <taxon>Bacillati</taxon>
        <taxon>Actinomycetota</taxon>
        <taxon>Actinomycetes</taxon>
        <taxon>Propionibacteriales</taxon>
        <taxon>Propionibacteriaceae</taxon>
        <taxon>Microlunatus</taxon>
    </lineage>
</organism>
<comment type="similarity">
    <text evidence="1 6">Belongs to the sigma-70 factor family. ECF subfamily.</text>
</comment>
<keyword evidence="2 6" id="KW-0805">Transcription regulation</keyword>
<gene>
    <name evidence="9" type="ORF">GCM10022204_22430</name>
</gene>
<name>A0ABP7DHJ6_9ACTN</name>
<dbReference type="EMBL" id="BAAAYX010000005">
    <property type="protein sequence ID" value="GAA3704461.1"/>
    <property type="molecule type" value="Genomic_DNA"/>
</dbReference>
<proteinExistence type="inferred from homology"/>
<dbReference type="InterPro" id="IPR013324">
    <property type="entry name" value="RNA_pol_sigma_r3/r4-like"/>
</dbReference>
<evidence type="ECO:0000256" key="4">
    <source>
        <dbReference type="ARBA" id="ARBA00023125"/>
    </source>
</evidence>
<feature type="domain" description="RNA polymerase sigma factor 70 region 4 type 2" evidence="8">
    <location>
        <begin position="133"/>
        <end position="183"/>
    </location>
</feature>
<comment type="caution">
    <text evidence="9">The sequence shown here is derived from an EMBL/GenBank/DDBJ whole genome shotgun (WGS) entry which is preliminary data.</text>
</comment>
<dbReference type="InterPro" id="IPR007627">
    <property type="entry name" value="RNA_pol_sigma70_r2"/>
</dbReference>
<dbReference type="InterPro" id="IPR014284">
    <property type="entry name" value="RNA_pol_sigma-70_dom"/>
</dbReference>
<feature type="domain" description="RNA polymerase sigma-70 region 2" evidence="7">
    <location>
        <begin position="37"/>
        <end position="105"/>
    </location>
</feature>
<evidence type="ECO:0000256" key="5">
    <source>
        <dbReference type="ARBA" id="ARBA00023163"/>
    </source>
</evidence>
<dbReference type="NCBIfam" id="TIGR02937">
    <property type="entry name" value="sigma70-ECF"/>
    <property type="match status" value="1"/>
</dbReference>
<evidence type="ECO:0000259" key="7">
    <source>
        <dbReference type="Pfam" id="PF04542"/>
    </source>
</evidence>
<keyword evidence="3 6" id="KW-0731">Sigma factor</keyword>
<dbReference type="InterPro" id="IPR013249">
    <property type="entry name" value="RNA_pol_sigma70_r4_t2"/>
</dbReference>
<keyword evidence="10" id="KW-1185">Reference proteome</keyword>
<evidence type="ECO:0000256" key="6">
    <source>
        <dbReference type="RuleBase" id="RU000716"/>
    </source>
</evidence>
<evidence type="ECO:0000313" key="10">
    <source>
        <dbReference type="Proteomes" id="UP001500051"/>
    </source>
</evidence>
<dbReference type="Pfam" id="PF04542">
    <property type="entry name" value="Sigma70_r2"/>
    <property type="match status" value="1"/>
</dbReference>
<dbReference type="Gene3D" id="1.10.1740.10">
    <property type="match status" value="1"/>
</dbReference>
<dbReference type="SUPFAM" id="SSF88946">
    <property type="entry name" value="Sigma2 domain of RNA polymerase sigma factors"/>
    <property type="match status" value="1"/>
</dbReference>
<evidence type="ECO:0000256" key="2">
    <source>
        <dbReference type="ARBA" id="ARBA00023015"/>
    </source>
</evidence>
<dbReference type="Pfam" id="PF08281">
    <property type="entry name" value="Sigma70_r4_2"/>
    <property type="match status" value="1"/>
</dbReference>
<keyword evidence="4 6" id="KW-0238">DNA-binding</keyword>
<dbReference type="Gene3D" id="1.10.10.10">
    <property type="entry name" value="Winged helix-like DNA-binding domain superfamily/Winged helix DNA-binding domain"/>
    <property type="match status" value="1"/>
</dbReference>
<dbReference type="Proteomes" id="UP001500051">
    <property type="component" value="Unassembled WGS sequence"/>
</dbReference>
<evidence type="ECO:0000256" key="1">
    <source>
        <dbReference type="ARBA" id="ARBA00010641"/>
    </source>
</evidence>
<reference evidence="10" key="1">
    <citation type="journal article" date="2019" name="Int. J. Syst. Evol. Microbiol.">
        <title>The Global Catalogue of Microorganisms (GCM) 10K type strain sequencing project: providing services to taxonomists for standard genome sequencing and annotation.</title>
        <authorList>
            <consortium name="The Broad Institute Genomics Platform"/>
            <consortium name="The Broad Institute Genome Sequencing Center for Infectious Disease"/>
            <person name="Wu L."/>
            <person name="Ma J."/>
        </authorList>
    </citation>
    <scope>NUCLEOTIDE SEQUENCE [LARGE SCALE GENOMIC DNA]</scope>
    <source>
        <strain evidence="10">JCM 16548</strain>
    </source>
</reference>
<dbReference type="PANTHER" id="PTHR43133:SF62">
    <property type="entry name" value="RNA POLYMERASE SIGMA FACTOR SIGZ"/>
    <property type="match status" value="1"/>
</dbReference>
<dbReference type="CDD" id="cd06171">
    <property type="entry name" value="Sigma70_r4"/>
    <property type="match status" value="1"/>
</dbReference>
<sequence length="196" mass="22138">MTAAYQGGGIAVATRPDDPVDLAQRFSDGDELALEELYRRYSPLVYTVALRSLGDVTEAEDVLQQVFIAAWKGRERYQPERAKLPTWLMGIARNKIVDAHASRGRQRRIQNEVASNTVTTDSLPVDVAQQLVIAEEIAKLDKVPQQVLRLAFFEDLTHTQIAERLQLPPGTVKSHIRRSLIKMRNRMEVIPDAYES</sequence>
<evidence type="ECO:0000256" key="3">
    <source>
        <dbReference type="ARBA" id="ARBA00023082"/>
    </source>
</evidence>
<dbReference type="PANTHER" id="PTHR43133">
    <property type="entry name" value="RNA POLYMERASE ECF-TYPE SIGMA FACTO"/>
    <property type="match status" value="1"/>
</dbReference>
<dbReference type="InterPro" id="IPR039425">
    <property type="entry name" value="RNA_pol_sigma-70-like"/>
</dbReference>